<evidence type="ECO:0000313" key="3">
    <source>
        <dbReference type="EMBL" id="KAL3797332.1"/>
    </source>
</evidence>
<evidence type="ECO:0000259" key="2">
    <source>
        <dbReference type="PROSITE" id="PS51747"/>
    </source>
</evidence>
<feature type="transmembrane region" description="Helical" evidence="1">
    <location>
        <begin position="31"/>
        <end position="54"/>
    </location>
</feature>
<accession>A0ABD3QB96</accession>
<reference evidence="3 4" key="1">
    <citation type="submission" date="2024-10" db="EMBL/GenBank/DDBJ databases">
        <title>Updated reference genomes for cyclostephanoid diatoms.</title>
        <authorList>
            <person name="Roberts W.R."/>
            <person name="Alverson A.J."/>
        </authorList>
    </citation>
    <scope>NUCLEOTIDE SEQUENCE [LARGE SCALE GENOMIC DNA]</scope>
    <source>
        <strain evidence="3 4">AJA010-31</strain>
    </source>
</reference>
<dbReference type="Gene3D" id="3.40.140.10">
    <property type="entry name" value="Cytidine Deaminase, domain 2"/>
    <property type="match status" value="1"/>
</dbReference>
<dbReference type="SUPFAM" id="SSF53927">
    <property type="entry name" value="Cytidine deaminase-like"/>
    <property type="match status" value="1"/>
</dbReference>
<organism evidence="3 4">
    <name type="scientific">Cyclotella atomus</name>
    <dbReference type="NCBI Taxonomy" id="382360"/>
    <lineage>
        <taxon>Eukaryota</taxon>
        <taxon>Sar</taxon>
        <taxon>Stramenopiles</taxon>
        <taxon>Ochrophyta</taxon>
        <taxon>Bacillariophyta</taxon>
        <taxon>Coscinodiscophyceae</taxon>
        <taxon>Thalassiosirophycidae</taxon>
        <taxon>Stephanodiscales</taxon>
        <taxon>Stephanodiscaceae</taxon>
        <taxon>Cyclotella</taxon>
    </lineage>
</organism>
<dbReference type="PANTHER" id="PTHR11079:SF161">
    <property type="entry name" value="CMP_DCMP-TYPE DEAMINASE DOMAIN-CONTAINING PROTEIN"/>
    <property type="match status" value="1"/>
</dbReference>
<dbReference type="Pfam" id="PF00383">
    <property type="entry name" value="dCMP_cyt_deam_1"/>
    <property type="match status" value="1"/>
</dbReference>
<dbReference type="InterPro" id="IPR002125">
    <property type="entry name" value="CMP_dCMP_dom"/>
</dbReference>
<protein>
    <recommendedName>
        <fullName evidence="2">CMP/dCMP-type deaminase domain-containing protein</fullName>
    </recommendedName>
</protein>
<dbReference type="PANTHER" id="PTHR11079">
    <property type="entry name" value="CYTOSINE DEAMINASE FAMILY MEMBER"/>
    <property type="match status" value="1"/>
</dbReference>
<keyword evidence="4" id="KW-1185">Reference proteome</keyword>
<feature type="domain" description="CMP/dCMP-type deaminase" evidence="2">
    <location>
        <begin position="100"/>
        <end position="262"/>
    </location>
</feature>
<dbReference type="InterPro" id="IPR010916">
    <property type="entry name" value="TonB_box_CS"/>
</dbReference>
<evidence type="ECO:0000256" key="1">
    <source>
        <dbReference type="SAM" id="Phobius"/>
    </source>
</evidence>
<dbReference type="InterPro" id="IPR016193">
    <property type="entry name" value="Cytidine_deaminase-like"/>
</dbReference>
<keyword evidence="1" id="KW-1133">Transmembrane helix</keyword>
<dbReference type="EMBL" id="JALLPJ020000257">
    <property type="protein sequence ID" value="KAL3797332.1"/>
    <property type="molecule type" value="Genomic_DNA"/>
</dbReference>
<dbReference type="AlphaFoldDB" id="A0ABD3QB96"/>
<comment type="caution">
    <text evidence="3">The sequence shown here is derived from an EMBL/GenBank/DDBJ whole genome shotgun (WGS) entry which is preliminary data.</text>
</comment>
<dbReference type="PROSITE" id="PS00430">
    <property type="entry name" value="TONB_DEPENDENT_REC_1"/>
    <property type="match status" value="1"/>
</dbReference>
<sequence length="299" mass="31979">MMSTTNLKTSLGIVMLATATASYHKSTSSSANWISTAFTAGAAVVGAVAVITLVGRKSANKRRTNHDDTSDTISVEGSVMVTLPTWAIASSEDYFSRRYNTDEEMMSLAIHLSDRNITEGTGGPFGAAIFERHDDKDGNSYCTLASIGMNRVVPLGNSTLHGETVAIQLAQRRLGSYTLRLDEGGGDGSDDGLYWDEGNDNQKASKRQRQFELFTSCEPCAMCLGATLWSGVSRIVCGATKDDAQSIGFDEGPVFEESYKHLEKAGVRVTRNVLRADAAKVLQRYGGGGCGPIYNGGSN</sequence>
<dbReference type="CDD" id="cd01285">
    <property type="entry name" value="nucleoside_deaminase"/>
    <property type="match status" value="1"/>
</dbReference>
<gene>
    <name evidence="3" type="ORF">ACHAWO_005491</name>
</gene>
<name>A0ABD3QB96_9STRA</name>
<evidence type="ECO:0000313" key="4">
    <source>
        <dbReference type="Proteomes" id="UP001530400"/>
    </source>
</evidence>
<proteinExistence type="predicted"/>
<dbReference type="Proteomes" id="UP001530400">
    <property type="component" value="Unassembled WGS sequence"/>
</dbReference>
<dbReference type="PROSITE" id="PS51747">
    <property type="entry name" value="CYT_DCMP_DEAMINASES_2"/>
    <property type="match status" value="1"/>
</dbReference>
<keyword evidence="1" id="KW-0472">Membrane</keyword>
<keyword evidence="1" id="KW-0812">Transmembrane</keyword>